<dbReference type="PANTHER" id="PTHR31118:SF12">
    <property type="entry name" value="CYCLASE-LIKE PROTEIN 2"/>
    <property type="match status" value="1"/>
</dbReference>
<evidence type="ECO:0000313" key="2">
    <source>
        <dbReference type="Proteomes" id="UP001284601"/>
    </source>
</evidence>
<dbReference type="Pfam" id="PF04199">
    <property type="entry name" value="Cyclase"/>
    <property type="match status" value="1"/>
</dbReference>
<dbReference type="SUPFAM" id="SSF102198">
    <property type="entry name" value="Putative cyclase"/>
    <property type="match status" value="1"/>
</dbReference>
<comment type="caution">
    <text evidence="1">The sequence shown here is derived from an EMBL/GenBank/DDBJ whole genome shotgun (WGS) entry which is preliminary data.</text>
</comment>
<dbReference type="Gene3D" id="3.50.30.50">
    <property type="entry name" value="Putative cyclase"/>
    <property type="match status" value="1"/>
</dbReference>
<gene>
    <name evidence="1" type="ORF">R7226_21445</name>
</gene>
<name>A0ABU4HUD0_9ACTN</name>
<reference evidence="2" key="1">
    <citation type="submission" date="2023-07" db="EMBL/GenBank/DDBJ databases">
        <title>Conexibacter stalactiti sp. nov., isolated from stalactites in a lava cave and emended description of the genus Conexibacter.</title>
        <authorList>
            <person name="Lee S.D."/>
        </authorList>
    </citation>
    <scope>NUCLEOTIDE SEQUENCE [LARGE SCALE GENOMIC DNA]</scope>
    <source>
        <strain evidence="2">KCTC 39840</strain>
    </source>
</reference>
<dbReference type="InterPro" id="IPR037175">
    <property type="entry name" value="KFase_sf"/>
</dbReference>
<keyword evidence="2" id="KW-1185">Reference proteome</keyword>
<dbReference type="EMBL" id="JAWSTH010000069">
    <property type="protein sequence ID" value="MDW5596927.1"/>
    <property type="molecule type" value="Genomic_DNA"/>
</dbReference>
<dbReference type="PANTHER" id="PTHR31118">
    <property type="entry name" value="CYCLASE-LIKE PROTEIN 2"/>
    <property type="match status" value="1"/>
</dbReference>
<proteinExistence type="predicted"/>
<evidence type="ECO:0000313" key="1">
    <source>
        <dbReference type="EMBL" id="MDW5596927.1"/>
    </source>
</evidence>
<organism evidence="1 2">
    <name type="scientific">Conexibacter stalactiti</name>
    <dbReference type="NCBI Taxonomy" id="1940611"/>
    <lineage>
        <taxon>Bacteria</taxon>
        <taxon>Bacillati</taxon>
        <taxon>Actinomycetota</taxon>
        <taxon>Thermoleophilia</taxon>
        <taxon>Solirubrobacterales</taxon>
        <taxon>Conexibacteraceae</taxon>
        <taxon>Conexibacter</taxon>
    </lineage>
</organism>
<dbReference type="InterPro" id="IPR007325">
    <property type="entry name" value="KFase/CYL"/>
</dbReference>
<sequence length="268" mass="27902">MTLVAQLAAATVIDLEQPRRMGDPIAPVHAPGLVFGLHRRHEPGLGRRTSASGLICTPEHAGTHIDALSHQAEDLCMHGGVRVDAEVQTSTGFTVHGVETLPPLLRPGVLLDLPALRGGPLPPDELISVEELQAAAAASPTPVAPGSIVLVRTGYGAHWDDPQLYLRAPGIAREGSEWLAAEGVAAVGADNVVWDALERWDEVTESILPGHVVLLVRAGIPIVENLQLEALARAAPAAFTVVVLPLKYVGGTGSPVRPIAIVPSGGAP</sequence>
<accession>A0ABU4HUD0</accession>
<dbReference type="RefSeq" id="WP_318599363.1">
    <property type="nucleotide sequence ID" value="NZ_JAWSTH010000069.1"/>
</dbReference>
<protein>
    <submittedName>
        <fullName evidence="1">Cyclase family protein</fullName>
    </submittedName>
</protein>
<dbReference type="Proteomes" id="UP001284601">
    <property type="component" value="Unassembled WGS sequence"/>
</dbReference>